<comment type="cofactor">
    <cofactor evidence="1">
        <name>FAD</name>
        <dbReference type="ChEBI" id="CHEBI:57692"/>
    </cofactor>
</comment>
<dbReference type="KEGG" id="bgm:CAL15_19220"/>
<dbReference type="SUPFAM" id="SSF51905">
    <property type="entry name" value="FAD/NAD(P)-binding domain"/>
    <property type="match status" value="1"/>
</dbReference>
<gene>
    <name evidence="7" type="ORF">CAL15_19220</name>
</gene>
<proteinExistence type="inferred from homology"/>
<accession>A0A1W6ZGC8</accession>
<dbReference type="PANTHER" id="PTHR43104:SF4">
    <property type="entry name" value="L-2-HYDROXYGLUTARATE DEHYDROGENASE, MITOCHONDRIAL"/>
    <property type="match status" value="1"/>
</dbReference>
<dbReference type="Proteomes" id="UP000194161">
    <property type="component" value="Chromosome"/>
</dbReference>
<dbReference type="EMBL" id="CP021111">
    <property type="protein sequence ID" value="ARP96315.1"/>
    <property type="molecule type" value="Genomic_DNA"/>
</dbReference>
<keyword evidence="3" id="KW-0274">FAD</keyword>
<keyword evidence="4" id="KW-0560">Oxidoreductase</keyword>
<evidence type="ECO:0000313" key="8">
    <source>
        <dbReference type="Proteomes" id="UP000194161"/>
    </source>
</evidence>
<reference evidence="7 8" key="1">
    <citation type="submission" date="2017-05" db="EMBL/GenBank/DDBJ databases">
        <title>Complete and WGS of Bordetella genogroups.</title>
        <authorList>
            <person name="Spilker T."/>
            <person name="LiPuma J."/>
        </authorList>
    </citation>
    <scope>NUCLEOTIDE SEQUENCE [LARGE SCALE GENOMIC DNA]</scope>
    <source>
        <strain evidence="7 8">AU7206</strain>
    </source>
</reference>
<comment type="similarity">
    <text evidence="5">Belongs to the L2HGDH family.</text>
</comment>
<dbReference type="Gene3D" id="3.50.50.60">
    <property type="entry name" value="FAD/NAD(P)-binding domain"/>
    <property type="match status" value="1"/>
</dbReference>
<dbReference type="Gene3D" id="3.30.9.10">
    <property type="entry name" value="D-Amino Acid Oxidase, subunit A, domain 2"/>
    <property type="match status" value="1"/>
</dbReference>
<keyword evidence="8" id="KW-1185">Reference proteome</keyword>
<keyword evidence="2" id="KW-0285">Flavoprotein</keyword>
<protein>
    <submittedName>
        <fullName evidence="7">FAD-dependent oxidoreductase</fullName>
    </submittedName>
</protein>
<dbReference type="PANTHER" id="PTHR43104">
    <property type="entry name" value="L-2-HYDROXYGLUTARATE DEHYDROGENASE, MITOCHONDRIAL"/>
    <property type="match status" value="1"/>
</dbReference>
<dbReference type="InterPro" id="IPR006076">
    <property type="entry name" value="FAD-dep_OxRdtase"/>
</dbReference>
<evidence type="ECO:0000256" key="2">
    <source>
        <dbReference type="ARBA" id="ARBA00022630"/>
    </source>
</evidence>
<evidence type="ECO:0000256" key="4">
    <source>
        <dbReference type="ARBA" id="ARBA00023002"/>
    </source>
</evidence>
<dbReference type="Pfam" id="PF01266">
    <property type="entry name" value="DAO"/>
    <property type="match status" value="1"/>
</dbReference>
<evidence type="ECO:0000256" key="3">
    <source>
        <dbReference type="ARBA" id="ARBA00022827"/>
    </source>
</evidence>
<organism evidence="7 8">
    <name type="scientific">Bordetella genomosp. 13</name>
    <dbReference type="NCBI Taxonomy" id="463040"/>
    <lineage>
        <taxon>Bacteria</taxon>
        <taxon>Pseudomonadati</taxon>
        <taxon>Pseudomonadota</taxon>
        <taxon>Betaproteobacteria</taxon>
        <taxon>Burkholderiales</taxon>
        <taxon>Alcaligenaceae</taxon>
        <taxon>Bordetella</taxon>
    </lineage>
</organism>
<evidence type="ECO:0000256" key="5">
    <source>
        <dbReference type="ARBA" id="ARBA00037941"/>
    </source>
</evidence>
<name>A0A1W6ZGC8_9BORD</name>
<dbReference type="AlphaFoldDB" id="A0A1W6ZGC8"/>
<evidence type="ECO:0000313" key="7">
    <source>
        <dbReference type="EMBL" id="ARP96315.1"/>
    </source>
</evidence>
<sequence length="371" mass="38918">MSTDIDCIVIGAGVVGLAVARVLALQGREVLVADAAEGIGTGTSSRNSEVIHAGIYYAAGSLKARLCVRGKHLLYEYCAQRGVPYKRLGKLIVATSDDEAAQLEGIAARALANGVDDMQHIDAAAARRLEPALRCTAALVSPSTGIVDSHALMLAYQGDAENAGAQCVFHTPMRSARVRPGGGFEVEFGGAEAMTLSCNVLINAAGLHAPSLARRIEGLPAGTVPREYLCKGSYFTLSGRAPFSRLIYPAPAPNHAGLGVHLTLDMGGQAKFGPDTEWIETEDYTLDARRAEVFYDAVRRYWPALPDGALAPGYTGIRPKISGPNDPAADFAIDGPAVHGVAGLVNLYGIESPGLTASLAIAEETLQRLNP</sequence>
<evidence type="ECO:0000256" key="1">
    <source>
        <dbReference type="ARBA" id="ARBA00001974"/>
    </source>
</evidence>
<dbReference type="InterPro" id="IPR036188">
    <property type="entry name" value="FAD/NAD-bd_sf"/>
</dbReference>
<dbReference type="RefSeq" id="WP_086079967.1">
    <property type="nucleotide sequence ID" value="NZ_CP021111.1"/>
</dbReference>
<feature type="domain" description="FAD dependent oxidoreductase" evidence="6">
    <location>
        <begin position="6"/>
        <end position="366"/>
    </location>
</feature>
<dbReference type="OrthoDB" id="9801699at2"/>
<evidence type="ECO:0000259" key="6">
    <source>
        <dbReference type="Pfam" id="PF01266"/>
    </source>
</evidence>
<dbReference type="GO" id="GO:0047545">
    <property type="term" value="F:(S)-2-hydroxyglutarate dehydrogenase activity"/>
    <property type="evidence" value="ECO:0007669"/>
    <property type="project" value="TreeGrafter"/>
</dbReference>
<dbReference type="STRING" id="463040.CAL15_19220"/>